<organism evidence="5 6">
    <name type="scientific">Sinomicrobium pectinilyticum</name>
    <dbReference type="NCBI Taxonomy" id="1084421"/>
    <lineage>
        <taxon>Bacteria</taxon>
        <taxon>Pseudomonadati</taxon>
        <taxon>Bacteroidota</taxon>
        <taxon>Flavobacteriia</taxon>
        <taxon>Flavobacteriales</taxon>
        <taxon>Flavobacteriaceae</taxon>
        <taxon>Sinomicrobium</taxon>
    </lineage>
</organism>
<accession>A0A3N0EY56</accession>
<reference evidence="5 6" key="1">
    <citation type="submission" date="2018-10" db="EMBL/GenBank/DDBJ databases">
        <title>Sinomicrobium pectinilyticum sp. nov., a pectinase-producing bacterium isolated from alkaline and saline soil, and emended description of the genus Sinomicrobium.</title>
        <authorList>
            <person name="Cheng B."/>
            <person name="Li C."/>
            <person name="Lai Q."/>
            <person name="Du M."/>
            <person name="Shao Z."/>
            <person name="Xu P."/>
            <person name="Yang C."/>
        </authorList>
    </citation>
    <scope>NUCLEOTIDE SEQUENCE [LARGE SCALE GENOMIC DNA]</scope>
    <source>
        <strain evidence="5 6">5DNS001</strain>
    </source>
</reference>
<comment type="similarity">
    <text evidence="1">Belongs to the SUI1 family.</text>
</comment>
<dbReference type="PIRSF" id="PIRSF037511">
    <property type="entry name" value="Transl_init_SUI1_pro"/>
    <property type="match status" value="1"/>
</dbReference>
<name>A0A3N0EY56_SINP1</name>
<dbReference type="PANTHER" id="PTHR12789">
    <property type="entry name" value="DENSITY-REGULATED PROTEIN HOMOLOG"/>
    <property type="match status" value="1"/>
</dbReference>
<dbReference type="GO" id="GO:0002188">
    <property type="term" value="P:translation reinitiation"/>
    <property type="evidence" value="ECO:0007669"/>
    <property type="project" value="TreeGrafter"/>
</dbReference>
<dbReference type="RefSeq" id="WP_123214610.1">
    <property type="nucleotide sequence ID" value="NZ_RJTM01000014.1"/>
</dbReference>
<dbReference type="Pfam" id="PF01253">
    <property type="entry name" value="SUI1"/>
    <property type="match status" value="1"/>
</dbReference>
<gene>
    <name evidence="5" type="ORF">ED312_03440</name>
</gene>
<dbReference type="GO" id="GO:0001731">
    <property type="term" value="P:formation of translation preinitiation complex"/>
    <property type="evidence" value="ECO:0007669"/>
    <property type="project" value="TreeGrafter"/>
</dbReference>
<keyword evidence="2" id="KW-0810">Translation regulation</keyword>
<comment type="caution">
    <text evidence="5">The sequence shown here is derived from an EMBL/GenBank/DDBJ whole genome shotgun (WGS) entry which is preliminary data.</text>
</comment>
<dbReference type="Gene3D" id="3.30.780.10">
    <property type="entry name" value="SUI1-like domain"/>
    <property type="match status" value="1"/>
</dbReference>
<keyword evidence="5" id="KW-0396">Initiation factor</keyword>
<protein>
    <submittedName>
        <fullName evidence="5">Translation initiation factor</fullName>
    </submittedName>
</protein>
<evidence type="ECO:0000313" key="6">
    <source>
        <dbReference type="Proteomes" id="UP000267469"/>
    </source>
</evidence>
<sequence>MGNNKLNSLEDLGNFVFSTGEKPAREEEGTETLPPAEQYLEAHFSNKGRGGKTVTVIKGFEGAEEDLKDLGKFLKTKCGVGGSVKDGEIIIQGNYRDKVMELLRDEGYNVKRVGG</sequence>
<dbReference type="Proteomes" id="UP000267469">
    <property type="component" value="Unassembled WGS sequence"/>
</dbReference>
<dbReference type="GO" id="GO:0003743">
    <property type="term" value="F:translation initiation factor activity"/>
    <property type="evidence" value="ECO:0007669"/>
    <property type="project" value="UniProtKB-KW"/>
</dbReference>
<dbReference type="PROSITE" id="PS50296">
    <property type="entry name" value="SUI1"/>
    <property type="match status" value="1"/>
</dbReference>
<evidence type="ECO:0000256" key="2">
    <source>
        <dbReference type="ARBA" id="ARBA00022845"/>
    </source>
</evidence>
<keyword evidence="3" id="KW-0648">Protein biosynthesis</keyword>
<dbReference type="SUPFAM" id="SSF55159">
    <property type="entry name" value="eIF1-like"/>
    <property type="match status" value="1"/>
</dbReference>
<evidence type="ECO:0000256" key="1">
    <source>
        <dbReference type="ARBA" id="ARBA00005422"/>
    </source>
</evidence>
<dbReference type="OrthoDB" id="9792915at2"/>
<evidence type="ECO:0000259" key="4">
    <source>
        <dbReference type="PROSITE" id="PS50296"/>
    </source>
</evidence>
<keyword evidence="6" id="KW-1185">Reference proteome</keyword>
<evidence type="ECO:0000313" key="5">
    <source>
        <dbReference type="EMBL" id="RNL92662.1"/>
    </source>
</evidence>
<dbReference type="InterPro" id="IPR036877">
    <property type="entry name" value="SUI1_dom_sf"/>
</dbReference>
<dbReference type="PANTHER" id="PTHR12789:SF0">
    <property type="entry name" value="DENSITY-REGULATED PROTEIN"/>
    <property type="match status" value="1"/>
</dbReference>
<dbReference type="CDD" id="cd11567">
    <property type="entry name" value="YciH_like"/>
    <property type="match status" value="1"/>
</dbReference>
<feature type="domain" description="SUI1" evidence="4">
    <location>
        <begin position="47"/>
        <end position="107"/>
    </location>
</feature>
<proteinExistence type="inferred from homology"/>
<dbReference type="GO" id="GO:0006417">
    <property type="term" value="P:regulation of translation"/>
    <property type="evidence" value="ECO:0007669"/>
    <property type="project" value="UniProtKB-KW"/>
</dbReference>
<dbReference type="InterPro" id="IPR001950">
    <property type="entry name" value="SUI1"/>
</dbReference>
<evidence type="ECO:0000256" key="3">
    <source>
        <dbReference type="ARBA" id="ARBA00022917"/>
    </source>
</evidence>
<dbReference type="EMBL" id="RJTM01000014">
    <property type="protein sequence ID" value="RNL92662.1"/>
    <property type="molecule type" value="Genomic_DNA"/>
</dbReference>
<dbReference type="InterPro" id="IPR005872">
    <property type="entry name" value="SUI1_arc_bac"/>
</dbReference>
<dbReference type="AlphaFoldDB" id="A0A3N0EY56"/>
<dbReference type="GO" id="GO:0003729">
    <property type="term" value="F:mRNA binding"/>
    <property type="evidence" value="ECO:0007669"/>
    <property type="project" value="TreeGrafter"/>
</dbReference>
<dbReference type="InterPro" id="IPR050318">
    <property type="entry name" value="DENR/SUI1_TIF"/>
</dbReference>